<dbReference type="Proteomes" id="UP000285864">
    <property type="component" value="Unassembled WGS sequence"/>
</dbReference>
<dbReference type="Pfam" id="PF17782">
    <property type="entry name" value="WHD_DprA"/>
    <property type="match status" value="1"/>
</dbReference>
<reference evidence="4 5" key="1">
    <citation type="submission" date="2018-08" db="EMBL/GenBank/DDBJ databases">
        <title>A genome reference for cultivated species of the human gut microbiota.</title>
        <authorList>
            <person name="Zou Y."/>
            <person name="Xue W."/>
            <person name="Luo G."/>
        </authorList>
    </citation>
    <scope>NUCLEOTIDE SEQUENCE [LARGE SCALE GENOMIC DNA]</scope>
    <source>
        <strain evidence="4 5">AF24-2</strain>
    </source>
</reference>
<protein>
    <submittedName>
        <fullName evidence="4">DNA-protecting protein DprA</fullName>
    </submittedName>
</protein>
<evidence type="ECO:0000259" key="2">
    <source>
        <dbReference type="Pfam" id="PF02481"/>
    </source>
</evidence>
<dbReference type="PANTHER" id="PTHR43022:SF1">
    <property type="entry name" value="PROTEIN SMF"/>
    <property type="match status" value="1"/>
</dbReference>
<organism evidence="4 5">
    <name type="scientific">Phocaeicola coprocola</name>
    <dbReference type="NCBI Taxonomy" id="310298"/>
    <lineage>
        <taxon>Bacteria</taxon>
        <taxon>Pseudomonadati</taxon>
        <taxon>Bacteroidota</taxon>
        <taxon>Bacteroidia</taxon>
        <taxon>Bacteroidales</taxon>
        <taxon>Bacteroidaceae</taxon>
        <taxon>Phocaeicola</taxon>
    </lineage>
</organism>
<dbReference type="NCBIfam" id="TIGR00732">
    <property type="entry name" value="dprA"/>
    <property type="match status" value="1"/>
</dbReference>
<accession>A0A412GLH9</accession>
<dbReference type="SUPFAM" id="SSF102405">
    <property type="entry name" value="MCP/YpsA-like"/>
    <property type="match status" value="1"/>
</dbReference>
<dbReference type="RefSeq" id="WP_118484484.1">
    <property type="nucleotide sequence ID" value="NZ_CAUELD010000121.1"/>
</dbReference>
<gene>
    <name evidence="4" type="primary">dprA</name>
    <name evidence="4" type="ORF">DWY20_08780</name>
</gene>
<dbReference type="EMBL" id="QRUU01000034">
    <property type="protein sequence ID" value="RGR95701.1"/>
    <property type="molecule type" value="Genomic_DNA"/>
</dbReference>
<evidence type="ECO:0000259" key="3">
    <source>
        <dbReference type="Pfam" id="PF17782"/>
    </source>
</evidence>
<evidence type="ECO:0000256" key="1">
    <source>
        <dbReference type="ARBA" id="ARBA00006525"/>
    </source>
</evidence>
<proteinExistence type="inferred from homology"/>
<comment type="caution">
    <text evidence="4">The sequence shown here is derived from an EMBL/GenBank/DDBJ whole genome shotgun (WGS) entry which is preliminary data.</text>
</comment>
<dbReference type="InterPro" id="IPR036388">
    <property type="entry name" value="WH-like_DNA-bd_sf"/>
</dbReference>
<keyword evidence="5" id="KW-1185">Reference proteome</keyword>
<dbReference type="Gene3D" id="1.10.10.10">
    <property type="entry name" value="Winged helix-like DNA-binding domain superfamily/Winged helix DNA-binding domain"/>
    <property type="match status" value="1"/>
</dbReference>
<feature type="domain" description="Smf/DprA SLOG" evidence="2">
    <location>
        <begin position="82"/>
        <end position="293"/>
    </location>
</feature>
<name>A0A412GLH9_9BACT</name>
<dbReference type="AlphaFoldDB" id="A0A412GLH9"/>
<dbReference type="PANTHER" id="PTHR43022">
    <property type="entry name" value="PROTEIN SMF"/>
    <property type="match status" value="1"/>
</dbReference>
<dbReference type="Pfam" id="PF02481">
    <property type="entry name" value="DNA_processg_A"/>
    <property type="match status" value="1"/>
</dbReference>
<sequence>MKNHELLCRLALTQLPGIGIVGAHKLLDATEGKAVMLFDHPKDLGDIIPGISPKIASVFDAPEVLRRCEAELSFAEKNHIACLTCDDEAYPSRLRECDDAPLVLFYRGTSDLNQRHIISMVGTRNATDYGKDICMRFIGELKELLPDVIIVSGLAYGIDIHAHRAALQHKMETIGVLAHGLDRIYPSVHRRTAAEMTQCGGLLTEFMSGTNPDKQNFVKRNRIVAGISDATIVIESANKGGSLITAEIAESYHRDCFAFPGRINDMYSAGCNELIRSNRAVLLQSAEELIKAMNWDSEAQAPAVIQRQLFPELDENEEKIVSLLQKHPDGIQINTLVVESNIAINRMTGILFELEMKGIIRTLAGGIYKLI</sequence>
<dbReference type="InterPro" id="IPR041614">
    <property type="entry name" value="DprA_WH"/>
</dbReference>
<dbReference type="Gene3D" id="3.40.50.450">
    <property type="match status" value="1"/>
</dbReference>
<dbReference type="GO" id="GO:0009294">
    <property type="term" value="P:DNA-mediated transformation"/>
    <property type="evidence" value="ECO:0007669"/>
    <property type="project" value="InterPro"/>
</dbReference>
<comment type="similarity">
    <text evidence="1">Belongs to the DprA/Smf family.</text>
</comment>
<feature type="domain" description="DprA winged helix" evidence="3">
    <location>
        <begin position="311"/>
        <end position="366"/>
    </location>
</feature>
<evidence type="ECO:0000313" key="4">
    <source>
        <dbReference type="EMBL" id="RGR95701.1"/>
    </source>
</evidence>
<evidence type="ECO:0000313" key="5">
    <source>
        <dbReference type="Proteomes" id="UP000285864"/>
    </source>
</evidence>
<dbReference type="InterPro" id="IPR057666">
    <property type="entry name" value="DrpA_SLOG"/>
</dbReference>
<dbReference type="InterPro" id="IPR003488">
    <property type="entry name" value="DprA"/>
</dbReference>